<organism evidence="1 2">
    <name type="scientific">Hymenolepis diminuta</name>
    <name type="common">Rat tapeworm</name>
    <dbReference type="NCBI Taxonomy" id="6216"/>
    <lineage>
        <taxon>Eukaryota</taxon>
        <taxon>Metazoa</taxon>
        <taxon>Spiralia</taxon>
        <taxon>Lophotrochozoa</taxon>
        <taxon>Platyhelminthes</taxon>
        <taxon>Cestoda</taxon>
        <taxon>Eucestoda</taxon>
        <taxon>Cyclophyllidea</taxon>
        <taxon>Hymenolepididae</taxon>
        <taxon>Hymenolepis</taxon>
    </lineage>
</organism>
<evidence type="ECO:0000313" key="1">
    <source>
        <dbReference type="EMBL" id="VUZ48944.1"/>
    </source>
</evidence>
<dbReference type="Proteomes" id="UP000321570">
    <property type="component" value="Unassembled WGS sequence"/>
</dbReference>
<sequence length="81" mass="9694">MSCDMPCHPEPRDAYCEHQYLTAEFVECRWVFFSDPHLRYFTSLFTFVALKKKTDRHLICCHVFLDFVPLSRMEWNLGAES</sequence>
<dbReference type="EMBL" id="CABIJS010000321">
    <property type="protein sequence ID" value="VUZ48944.1"/>
    <property type="molecule type" value="Genomic_DNA"/>
</dbReference>
<keyword evidence="2" id="KW-1185">Reference proteome</keyword>
<reference evidence="1 2" key="1">
    <citation type="submission" date="2019-07" db="EMBL/GenBank/DDBJ databases">
        <authorList>
            <person name="Jastrzebski P J."/>
            <person name="Paukszto L."/>
            <person name="Jastrzebski P J."/>
        </authorList>
    </citation>
    <scope>NUCLEOTIDE SEQUENCE [LARGE SCALE GENOMIC DNA]</scope>
    <source>
        <strain evidence="1 2">WMS-il1</strain>
    </source>
</reference>
<name>A0A564YQW7_HYMDI</name>
<feature type="non-terminal residue" evidence="1">
    <location>
        <position position="81"/>
    </location>
</feature>
<protein>
    <submittedName>
        <fullName evidence="1">Uncharacterized protein</fullName>
    </submittedName>
</protein>
<accession>A0A564YQW7</accession>
<dbReference type="AlphaFoldDB" id="A0A564YQW7"/>
<gene>
    <name evidence="1" type="ORF">WMSIL1_LOCUS8131</name>
</gene>
<evidence type="ECO:0000313" key="2">
    <source>
        <dbReference type="Proteomes" id="UP000321570"/>
    </source>
</evidence>
<proteinExistence type="predicted"/>